<reference evidence="9" key="1">
    <citation type="submission" date="2017-01" db="EMBL/GenBank/DDBJ databases">
        <authorList>
            <person name="Varghese N."/>
            <person name="Submissions S."/>
        </authorList>
    </citation>
    <scope>NUCLEOTIDE SEQUENCE [LARGE SCALE GENOMIC DNA]</scope>
    <source>
        <strain evidence="9">DSM 18714</strain>
    </source>
</reference>
<dbReference type="AlphaFoldDB" id="A0A1N7L0B3"/>
<comment type="function">
    <text evidence="1">May be required for disulfide bond formation in some proteins.</text>
</comment>
<evidence type="ECO:0000256" key="6">
    <source>
        <dbReference type="ARBA" id="ARBA00023284"/>
    </source>
</evidence>
<dbReference type="PANTHER" id="PTHR13887">
    <property type="entry name" value="GLUTATHIONE S-TRANSFERASE KAPPA"/>
    <property type="match status" value="1"/>
</dbReference>
<dbReference type="SUPFAM" id="SSF52833">
    <property type="entry name" value="Thioredoxin-like"/>
    <property type="match status" value="1"/>
</dbReference>
<dbReference type="STRING" id="407234.SAMN05421795_102382"/>
<dbReference type="InterPro" id="IPR036249">
    <property type="entry name" value="Thioredoxin-like_sf"/>
</dbReference>
<evidence type="ECO:0000256" key="5">
    <source>
        <dbReference type="ARBA" id="ARBA00023157"/>
    </source>
</evidence>
<evidence type="ECO:0000256" key="4">
    <source>
        <dbReference type="ARBA" id="ARBA00023002"/>
    </source>
</evidence>
<dbReference type="GO" id="GO:0016853">
    <property type="term" value="F:isomerase activity"/>
    <property type="evidence" value="ECO:0007669"/>
    <property type="project" value="UniProtKB-KW"/>
</dbReference>
<dbReference type="PANTHER" id="PTHR13887:SF14">
    <property type="entry name" value="DISULFIDE BOND FORMATION PROTEIN D"/>
    <property type="match status" value="1"/>
</dbReference>
<proteinExistence type="inferred from homology"/>
<comment type="similarity">
    <text evidence="2">Belongs to the thioredoxin family. DsbA subfamily.</text>
</comment>
<dbReference type="OrthoDB" id="8478320at2"/>
<dbReference type="GO" id="GO:0016491">
    <property type="term" value="F:oxidoreductase activity"/>
    <property type="evidence" value="ECO:0007669"/>
    <property type="project" value="UniProtKB-KW"/>
</dbReference>
<keyword evidence="8" id="KW-0413">Isomerase</keyword>
<name>A0A1N7L0B3_9RHOB</name>
<accession>A0A1N7L0B3</accession>
<organism evidence="8 9">
    <name type="scientific">Phaeovulum vinaykumarii</name>
    <dbReference type="NCBI Taxonomy" id="407234"/>
    <lineage>
        <taxon>Bacteria</taxon>
        <taxon>Pseudomonadati</taxon>
        <taxon>Pseudomonadota</taxon>
        <taxon>Alphaproteobacteria</taxon>
        <taxon>Rhodobacterales</taxon>
        <taxon>Paracoccaceae</taxon>
        <taxon>Phaeovulum</taxon>
    </lineage>
</organism>
<dbReference type="PROSITE" id="PS51352">
    <property type="entry name" value="THIOREDOXIN_2"/>
    <property type="match status" value="1"/>
</dbReference>
<evidence type="ECO:0000256" key="3">
    <source>
        <dbReference type="ARBA" id="ARBA00022729"/>
    </source>
</evidence>
<evidence type="ECO:0000313" key="9">
    <source>
        <dbReference type="Proteomes" id="UP000186098"/>
    </source>
</evidence>
<protein>
    <submittedName>
        <fullName evidence="8">Protein-disulfide isomerase</fullName>
    </submittedName>
</protein>
<keyword evidence="5" id="KW-1015">Disulfide bond</keyword>
<evidence type="ECO:0000256" key="2">
    <source>
        <dbReference type="ARBA" id="ARBA00005791"/>
    </source>
</evidence>
<keyword evidence="9" id="KW-1185">Reference proteome</keyword>
<keyword evidence="3" id="KW-0732">Signal</keyword>
<dbReference type="InterPro" id="IPR012336">
    <property type="entry name" value="Thioredoxin-like_fold"/>
</dbReference>
<dbReference type="InterPro" id="IPR013766">
    <property type="entry name" value="Thioredoxin_domain"/>
</dbReference>
<gene>
    <name evidence="8" type="ORF">SAMN05421795_102382</name>
</gene>
<evidence type="ECO:0000313" key="8">
    <source>
        <dbReference type="EMBL" id="SIS67273.1"/>
    </source>
</evidence>
<keyword evidence="6" id="KW-0676">Redox-active center</keyword>
<dbReference type="Pfam" id="PF13462">
    <property type="entry name" value="Thioredoxin_4"/>
    <property type="match status" value="1"/>
</dbReference>
<sequence>MIARTSQVLIAAAMGAALLAGGGLWLERSNASSGLSLAAVAQEAGAQPDAADVLPDMVMGEASAPITVIEYASYTCSHCARFHDEVFPRLKAEYIDSGQVKFILREVYFEKFGLWAGMLARCGGEDKYYPLSGMIFHDQRAWIGEGTEASIAEGLRKQGRKAGLTPERIEECLADADLARSLVTTYQATASADEIDATPTFIINGEKYSNMPWTELKKVIDEKLGAL</sequence>
<evidence type="ECO:0000256" key="1">
    <source>
        <dbReference type="ARBA" id="ARBA00003565"/>
    </source>
</evidence>
<dbReference type="RefSeq" id="WP_076364129.1">
    <property type="nucleotide sequence ID" value="NZ_FTOM01000002.1"/>
</dbReference>
<evidence type="ECO:0000259" key="7">
    <source>
        <dbReference type="PROSITE" id="PS51352"/>
    </source>
</evidence>
<dbReference type="EMBL" id="FTOM01000002">
    <property type="protein sequence ID" value="SIS67273.1"/>
    <property type="molecule type" value="Genomic_DNA"/>
</dbReference>
<dbReference type="Gene3D" id="3.40.30.10">
    <property type="entry name" value="Glutaredoxin"/>
    <property type="match status" value="1"/>
</dbReference>
<keyword evidence="4" id="KW-0560">Oxidoreductase</keyword>
<dbReference type="Proteomes" id="UP000186098">
    <property type="component" value="Unassembled WGS sequence"/>
</dbReference>
<feature type="domain" description="Thioredoxin" evidence="7">
    <location>
        <begin position="35"/>
        <end position="225"/>
    </location>
</feature>